<proteinExistence type="predicted"/>
<name>A0A7I8X3P3_BURXY</name>
<protein>
    <submittedName>
        <fullName evidence="1">(pine wood nematode) hypothetical protein</fullName>
    </submittedName>
</protein>
<dbReference type="Proteomes" id="UP000582659">
    <property type="component" value="Unassembled WGS sequence"/>
</dbReference>
<dbReference type="EMBL" id="CAJFDI010000006">
    <property type="protein sequence ID" value="CAD5233539.1"/>
    <property type="molecule type" value="Genomic_DNA"/>
</dbReference>
<keyword evidence="2" id="KW-1185">Reference proteome</keyword>
<organism evidence="1 2">
    <name type="scientific">Bursaphelenchus xylophilus</name>
    <name type="common">Pinewood nematode worm</name>
    <name type="synonym">Aphelenchoides xylophilus</name>
    <dbReference type="NCBI Taxonomy" id="6326"/>
    <lineage>
        <taxon>Eukaryota</taxon>
        <taxon>Metazoa</taxon>
        <taxon>Ecdysozoa</taxon>
        <taxon>Nematoda</taxon>
        <taxon>Chromadorea</taxon>
        <taxon>Rhabditida</taxon>
        <taxon>Tylenchina</taxon>
        <taxon>Tylenchomorpha</taxon>
        <taxon>Aphelenchoidea</taxon>
        <taxon>Aphelenchoididae</taxon>
        <taxon>Bursaphelenchus</taxon>
    </lineage>
</organism>
<dbReference type="AlphaFoldDB" id="A0A7I8X3P3"/>
<gene>
    <name evidence="1" type="ORF">BXYJ_LOCUS13630</name>
</gene>
<evidence type="ECO:0000313" key="2">
    <source>
        <dbReference type="Proteomes" id="UP000659654"/>
    </source>
</evidence>
<sequence length="135" mass="15010">MDFSFSECQQPPKTEQLDYTLTSGGFWSDCRDIDPRLHSQRRFGSTIALDSSPVCFPSNMQQAYPQPITVAPANSFGSNQALQSPSTPLADFKPVSRSMECLTQPTTSNLNHLYNAQAHMDDSKVNYSYDNDSGM</sequence>
<comment type="caution">
    <text evidence="1">The sequence shown here is derived from an EMBL/GenBank/DDBJ whole genome shotgun (WGS) entry which is preliminary data.</text>
</comment>
<dbReference type="Proteomes" id="UP000659654">
    <property type="component" value="Unassembled WGS sequence"/>
</dbReference>
<dbReference type="EMBL" id="CAJFCV020000006">
    <property type="protein sequence ID" value="CAG9128782.1"/>
    <property type="molecule type" value="Genomic_DNA"/>
</dbReference>
<reference evidence="1" key="1">
    <citation type="submission" date="2020-09" db="EMBL/GenBank/DDBJ databases">
        <authorList>
            <person name="Kikuchi T."/>
        </authorList>
    </citation>
    <scope>NUCLEOTIDE SEQUENCE</scope>
    <source>
        <strain evidence="1">Ka4C1</strain>
    </source>
</reference>
<accession>A0A7I8X3P3</accession>
<evidence type="ECO:0000313" key="1">
    <source>
        <dbReference type="EMBL" id="CAD5233539.1"/>
    </source>
</evidence>